<dbReference type="EMBL" id="NIVC01000386">
    <property type="protein sequence ID" value="PAA84172.1"/>
    <property type="molecule type" value="Genomic_DNA"/>
</dbReference>
<evidence type="ECO:0000313" key="8">
    <source>
        <dbReference type="Proteomes" id="UP000215902"/>
    </source>
</evidence>
<organism evidence="7 8">
    <name type="scientific">Macrostomum lignano</name>
    <dbReference type="NCBI Taxonomy" id="282301"/>
    <lineage>
        <taxon>Eukaryota</taxon>
        <taxon>Metazoa</taxon>
        <taxon>Spiralia</taxon>
        <taxon>Lophotrochozoa</taxon>
        <taxon>Platyhelminthes</taxon>
        <taxon>Rhabditophora</taxon>
        <taxon>Macrostomorpha</taxon>
        <taxon>Macrostomida</taxon>
        <taxon>Macrostomidae</taxon>
        <taxon>Macrostomum</taxon>
    </lineage>
</organism>
<dbReference type="FunFam" id="3.10.20.10:FF:000002">
    <property type="entry name" value="60S ribosomal protein L18a"/>
    <property type="match status" value="1"/>
</dbReference>
<evidence type="ECO:0000256" key="1">
    <source>
        <dbReference type="ARBA" id="ARBA00009362"/>
    </source>
</evidence>
<dbReference type="InterPro" id="IPR023573">
    <property type="entry name" value="Ribosomal_eL20_dom"/>
</dbReference>
<dbReference type="Pfam" id="PF01775">
    <property type="entry name" value="Ribosomal_L18A"/>
    <property type="match status" value="1"/>
</dbReference>
<dbReference type="GO" id="GO:0006412">
    <property type="term" value="P:translation"/>
    <property type="evidence" value="ECO:0007669"/>
    <property type="project" value="InterPro"/>
</dbReference>
<dbReference type="OrthoDB" id="1294322at2759"/>
<evidence type="ECO:0000256" key="4">
    <source>
        <dbReference type="ARBA" id="ARBA00035220"/>
    </source>
</evidence>
<feature type="domain" description="Large ribosomal subunit protein eL20" evidence="6">
    <location>
        <begin position="36"/>
        <end position="159"/>
    </location>
</feature>
<evidence type="ECO:0000256" key="3">
    <source>
        <dbReference type="ARBA" id="ARBA00023274"/>
    </source>
</evidence>
<keyword evidence="2" id="KW-0689">Ribosomal protein</keyword>
<dbReference type="GO" id="GO:0005840">
    <property type="term" value="C:ribosome"/>
    <property type="evidence" value="ECO:0007669"/>
    <property type="project" value="UniProtKB-KW"/>
</dbReference>
<sequence>SPCPARQELSQRPNSKAAAGSTVSVCNLRMRARGILKEYRVVGRRLPSTAVPQPPLYEMRIFATDSVTAKSRFWYFVRHLKKLKKMHGEVLQCKIVPPKKALRVKNYGVWLRYNSRSGTHNMYKEYRDMAPAAAITQCYREMGARHRARASSIHILKIKEIASKDCKRPCVTQFHDSKLKFPLPHRVHRRLHAPRFTTVRPKTTF</sequence>
<comment type="similarity">
    <text evidence="1">Belongs to the eukaryotic ribosomal protein eL20 family.</text>
</comment>
<dbReference type="STRING" id="282301.A0A267GG34"/>
<accession>A0A267GG34</accession>
<name>A0A267GG34_9PLAT</name>
<gene>
    <name evidence="7" type="ORF">BOX15_Mlig001815g5</name>
</gene>
<dbReference type="GO" id="GO:1990904">
    <property type="term" value="C:ribonucleoprotein complex"/>
    <property type="evidence" value="ECO:0007669"/>
    <property type="project" value="UniProtKB-KW"/>
</dbReference>
<evidence type="ECO:0000256" key="5">
    <source>
        <dbReference type="ARBA" id="ARBA00035392"/>
    </source>
</evidence>
<dbReference type="Proteomes" id="UP000215902">
    <property type="component" value="Unassembled WGS sequence"/>
</dbReference>
<dbReference type="PANTHER" id="PTHR10052">
    <property type="entry name" value="60S RIBOSOMAL PROTEIN L18A"/>
    <property type="match status" value="1"/>
</dbReference>
<evidence type="ECO:0000259" key="6">
    <source>
        <dbReference type="Pfam" id="PF01775"/>
    </source>
</evidence>
<proteinExistence type="inferred from homology"/>
<dbReference type="FunFam" id="3.10.20.10:FF:000001">
    <property type="entry name" value="60S ribosomal protein L18a"/>
    <property type="match status" value="1"/>
</dbReference>
<reference evidence="7 8" key="1">
    <citation type="submission" date="2017-06" db="EMBL/GenBank/DDBJ databases">
        <title>A platform for efficient transgenesis in Macrostomum lignano, a flatworm model organism for stem cell research.</title>
        <authorList>
            <person name="Berezikov E."/>
        </authorList>
    </citation>
    <scope>NUCLEOTIDE SEQUENCE [LARGE SCALE GENOMIC DNA]</scope>
    <source>
        <strain evidence="7">DV1</strain>
        <tissue evidence="7">Whole organism</tissue>
    </source>
</reference>
<dbReference type="GO" id="GO:0003735">
    <property type="term" value="F:structural constituent of ribosome"/>
    <property type="evidence" value="ECO:0007669"/>
    <property type="project" value="InterPro"/>
</dbReference>
<dbReference type="AlphaFoldDB" id="A0A267GG34"/>
<evidence type="ECO:0000313" key="7">
    <source>
        <dbReference type="EMBL" id="PAA84172.1"/>
    </source>
</evidence>
<keyword evidence="8" id="KW-1185">Reference proteome</keyword>
<comment type="caution">
    <text evidence="7">The sequence shown here is derived from an EMBL/GenBank/DDBJ whole genome shotgun (WGS) entry which is preliminary data.</text>
</comment>
<evidence type="ECO:0000256" key="2">
    <source>
        <dbReference type="ARBA" id="ARBA00022980"/>
    </source>
</evidence>
<keyword evidence="3" id="KW-0687">Ribonucleoprotein</keyword>
<dbReference type="InterPro" id="IPR021138">
    <property type="entry name" value="Ribosomal_eL20_eukaryotes"/>
</dbReference>
<dbReference type="HAMAP" id="MF_00273">
    <property type="entry name" value="Ribosomal_eL20"/>
    <property type="match status" value="1"/>
</dbReference>
<dbReference type="SUPFAM" id="SSF160374">
    <property type="entry name" value="RplX-like"/>
    <property type="match status" value="1"/>
</dbReference>
<feature type="non-terminal residue" evidence="7">
    <location>
        <position position="1"/>
    </location>
</feature>
<protein>
    <recommendedName>
        <fullName evidence="4">Large ribosomal subunit protein eL20</fullName>
    </recommendedName>
    <alternativeName>
        <fullName evidence="5">60S ribosomal protein L18a</fullName>
    </alternativeName>
</protein>
<dbReference type="PIRSF" id="PIRSF002190">
    <property type="entry name" value="Ribosomal_L18a"/>
    <property type="match status" value="1"/>
</dbReference>
<dbReference type="Gene3D" id="3.10.20.10">
    <property type="match status" value="2"/>
</dbReference>
<dbReference type="InterPro" id="IPR028877">
    <property type="entry name" value="Ribosomal_eL20"/>
</dbReference>